<proteinExistence type="predicted"/>
<organism evidence="1 2">
    <name type="scientific">Cyclocybe aegerita</name>
    <name type="common">Black poplar mushroom</name>
    <name type="synonym">Agrocybe aegerita</name>
    <dbReference type="NCBI Taxonomy" id="1973307"/>
    <lineage>
        <taxon>Eukaryota</taxon>
        <taxon>Fungi</taxon>
        <taxon>Dikarya</taxon>
        <taxon>Basidiomycota</taxon>
        <taxon>Agaricomycotina</taxon>
        <taxon>Agaricomycetes</taxon>
        <taxon>Agaricomycetidae</taxon>
        <taxon>Agaricales</taxon>
        <taxon>Agaricineae</taxon>
        <taxon>Bolbitiaceae</taxon>
        <taxon>Cyclocybe</taxon>
    </lineage>
</organism>
<dbReference type="AlphaFoldDB" id="A0A8S0WG91"/>
<dbReference type="OrthoDB" id="3365698at2759"/>
<name>A0A8S0WG91_CYCAE</name>
<dbReference type="Proteomes" id="UP000467700">
    <property type="component" value="Unassembled WGS sequence"/>
</dbReference>
<comment type="caution">
    <text evidence="1">The sequence shown here is derived from an EMBL/GenBank/DDBJ whole genome shotgun (WGS) entry which is preliminary data.</text>
</comment>
<evidence type="ECO:0000313" key="1">
    <source>
        <dbReference type="EMBL" id="CAA7268700.1"/>
    </source>
</evidence>
<evidence type="ECO:0008006" key="3">
    <source>
        <dbReference type="Google" id="ProtNLM"/>
    </source>
</evidence>
<evidence type="ECO:0000313" key="2">
    <source>
        <dbReference type="Proteomes" id="UP000467700"/>
    </source>
</evidence>
<reference evidence="1 2" key="1">
    <citation type="submission" date="2020-01" db="EMBL/GenBank/DDBJ databases">
        <authorList>
            <person name="Gupta K D."/>
        </authorList>
    </citation>
    <scope>NUCLEOTIDE SEQUENCE [LARGE SCALE GENOMIC DNA]</scope>
</reference>
<dbReference type="EMBL" id="CACVBS010000069">
    <property type="protein sequence ID" value="CAA7268700.1"/>
    <property type="molecule type" value="Genomic_DNA"/>
</dbReference>
<keyword evidence="2" id="KW-1185">Reference proteome</keyword>
<sequence length="506" mass="57133">MRRVPHDLLQEIFLACLPTDRNPSLSADEAPILITQVCSHWRHVAHSTPQLWASVHVAIPGYQGDVEYGELENIIHQRSAAVKDWIRLAGALPLTISAYEGHSLYATSYFSEFLQECLVPICDRWKDLSLSAYADSISNIQRLSTDQTPQLKSLHLAIKRRNGPEWDSPSGTWEQDVPVAETWNDGGGILGGQSLRELRLSVFDIPWEVTSKWNLLTTLVLNEDGRSNNIPLYSVTSRVKAVLRETKALIDCTLRIGHFDETWPHNETNDANDAFKDLPIELLLLKTLSIAEYPRVTLLPLLRTPSIRCMAYSRLVASFPPHNHPFLDFLVLNPGIHIEELSVDPNNITPFEMLESLRLCSSLRLLHLELQAPLEPWIQRFGPAAAGHPFTDELLTELAPPLNRDLAPALCPNLEDITFMRETQFSETAVVEFVKRKQDGDRHGMGKLRNIKVNFVRKKGERDLVAELALYQDSGLAMEFYYHPSNLRSPLSHYNGLASSSGITCW</sequence>
<protein>
    <recommendedName>
        <fullName evidence="3">F-box domain-containing protein</fullName>
    </recommendedName>
</protein>
<gene>
    <name evidence="1" type="ORF">AAE3_LOCUS10928</name>
</gene>
<accession>A0A8S0WG91</accession>